<gene>
    <name evidence="1" type="ORF">HHL22_13750</name>
</gene>
<comment type="caution">
    <text evidence="1">The sequence shown here is derived from an EMBL/GenBank/DDBJ whole genome shotgun (WGS) entry which is preliminary data.</text>
</comment>
<accession>A0A7Y0AFK6</accession>
<name>A0A7Y0AFK6_9BACT</name>
<reference evidence="1 2" key="1">
    <citation type="submission" date="2020-04" db="EMBL/GenBank/DDBJ databases">
        <title>Hymenobacter polaris sp. nov., isolated from Arctic soil.</title>
        <authorList>
            <person name="Dahal R.H."/>
        </authorList>
    </citation>
    <scope>NUCLEOTIDE SEQUENCE [LARGE SCALE GENOMIC DNA]</scope>
    <source>
        <strain evidence="1 2">RP-2-7</strain>
    </source>
</reference>
<evidence type="ECO:0000313" key="1">
    <source>
        <dbReference type="EMBL" id="NML66272.1"/>
    </source>
</evidence>
<dbReference type="EMBL" id="JABBGH010000002">
    <property type="protein sequence ID" value="NML66272.1"/>
    <property type="molecule type" value="Genomic_DNA"/>
</dbReference>
<evidence type="ECO:0008006" key="3">
    <source>
        <dbReference type="Google" id="ProtNLM"/>
    </source>
</evidence>
<organism evidence="1 2">
    <name type="scientific">Hymenobacter polaris</name>
    <dbReference type="NCBI Taxonomy" id="2682546"/>
    <lineage>
        <taxon>Bacteria</taxon>
        <taxon>Pseudomonadati</taxon>
        <taxon>Bacteroidota</taxon>
        <taxon>Cytophagia</taxon>
        <taxon>Cytophagales</taxon>
        <taxon>Hymenobacteraceae</taxon>
        <taxon>Hymenobacter</taxon>
    </lineage>
</organism>
<dbReference type="RefSeq" id="WP_169531925.1">
    <property type="nucleotide sequence ID" value="NZ_JABBGH010000002.1"/>
</dbReference>
<sequence length="236" mass="26242">MRPRQTILLGLLLLVPVLAFLFLYSFGRNHYALPTYLPVRADSVRSAAGGWQRDTVYHQARLPQLLDAAGHLSAGLPGESKAIYLVQVLTAPRVAGDDEPGTRDLARLQETFRTRSDVRLATLVPLAAGETTAQAATRLQQLSEQYGTIAGKWAFLAAPADTLARVARYELGLTALRPEHLPFNPSTEPGNLPAGRLLLLDRNRHVRGYYDATDRHELERLITELNVLLYIYDHCH</sequence>
<keyword evidence="2" id="KW-1185">Reference proteome</keyword>
<protein>
    <recommendedName>
        <fullName evidence="3">SCO family protein</fullName>
    </recommendedName>
</protein>
<dbReference type="Proteomes" id="UP000559626">
    <property type="component" value="Unassembled WGS sequence"/>
</dbReference>
<proteinExistence type="predicted"/>
<evidence type="ECO:0000313" key="2">
    <source>
        <dbReference type="Proteomes" id="UP000559626"/>
    </source>
</evidence>
<dbReference type="AlphaFoldDB" id="A0A7Y0AFK6"/>